<comment type="caution">
    <text evidence="1">The sequence shown here is derived from an EMBL/GenBank/DDBJ whole genome shotgun (WGS) entry which is preliminary data.</text>
</comment>
<evidence type="ECO:0000313" key="1">
    <source>
        <dbReference type="EMBL" id="GAH27697.1"/>
    </source>
</evidence>
<organism evidence="1">
    <name type="scientific">marine sediment metagenome</name>
    <dbReference type="NCBI Taxonomy" id="412755"/>
    <lineage>
        <taxon>unclassified sequences</taxon>
        <taxon>metagenomes</taxon>
        <taxon>ecological metagenomes</taxon>
    </lineage>
</organism>
<dbReference type="EMBL" id="BARU01000135">
    <property type="protein sequence ID" value="GAH27697.1"/>
    <property type="molecule type" value="Genomic_DNA"/>
</dbReference>
<protein>
    <submittedName>
        <fullName evidence="1">Uncharacterized protein</fullName>
    </submittedName>
</protein>
<reference evidence="1" key="1">
    <citation type="journal article" date="2014" name="Front. Microbiol.">
        <title>High frequency of phylogenetically diverse reductive dehalogenase-homologous genes in deep subseafloor sedimentary metagenomes.</title>
        <authorList>
            <person name="Kawai M."/>
            <person name="Futagami T."/>
            <person name="Toyoda A."/>
            <person name="Takaki Y."/>
            <person name="Nishi S."/>
            <person name="Hori S."/>
            <person name="Arai W."/>
            <person name="Tsubouchi T."/>
            <person name="Morono Y."/>
            <person name="Uchiyama I."/>
            <person name="Ito T."/>
            <person name="Fujiyama A."/>
            <person name="Inagaki F."/>
            <person name="Takami H."/>
        </authorList>
    </citation>
    <scope>NUCLEOTIDE SEQUENCE</scope>
    <source>
        <strain evidence="1">Expedition CK06-06</strain>
    </source>
</reference>
<gene>
    <name evidence="1" type="ORF">S03H2_00616</name>
</gene>
<proteinExistence type="predicted"/>
<accession>X1E565</accession>
<name>X1E565_9ZZZZ</name>
<dbReference type="AlphaFoldDB" id="X1E565"/>
<sequence>MHFFNTLSYIPVERENLKEYFFLLQSRHKISLFCLKKSVGIKGFPHFIQYGCSINSMVLKQPSQIEYPLDSRIGFSHILQSKGKTKLSNPSFIYSIIL</sequence>